<dbReference type="SUPFAM" id="SSF100920">
    <property type="entry name" value="Heat shock protein 70kD (HSP70), peptide-binding domain"/>
    <property type="match status" value="1"/>
</dbReference>
<dbReference type="Proteomes" id="UP000219612">
    <property type="component" value="Unassembled WGS sequence"/>
</dbReference>
<dbReference type="PRINTS" id="PR00301">
    <property type="entry name" value="HEATSHOCK70"/>
</dbReference>
<dbReference type="PROSITE" id="PS01036">
    <property type="entry name" value="HSP70_3"/>
    <property type="match status" value="1"/>
</dbReference>
<dbReference type="GO" id="GO:0005524">
    <property type="term" value="F:ATP binding"/>
    <property type="evidence" value="ECO:0007669"/>
    <property type="project" value="UniProtKB-KW"/>
</dbReference>
<keyword evidence="4" id="KW-0067">ATP-binding</keyword>
<organism evidence="7 8">
    <name type="scientific">Paractinoplanes atraurantiacus</name>
    <dbReference type="NCBI Taxonomy" id="1036182"/>
    <lineage>
        <taxon>Bacteria</taxon>
        <taxon>Bacillati</taxon>
        <taxon>Actinomycetota</taxon>
        <taxon>Actinomycetes</taxon>
        <taxon>Micromonosporales</taxon>
        <taxon>Micromonosporaceae</taxon>
        <taxon>Paractinoplanes</taxon>
    </lineage>
</organism>
<dbReference type="Pfam" id="PF00012">
    <property type="entry name" value="HSP70"/>
    <property type="match status" value="1"/>
</dbReference>
<dbReference type="OrthoDB" id="9766019at2"/>
<dbReference type="Gene3D" id="3.30.420.40">
    <property type="match status" value="2"/>
</dbReference>
<dbReference type="InterPro" id="IPR043129">
    <property type="entry name" value="ATPase_NBD"/>
</dbReference>
<proteinExistence type="inferred from homology"/>
<dbReference type="RefSeq" id="WP_097327283.1">
    <property type="nucleotide sequence ID" value="NZ_OBDY01000028.1"/>
</dbReference>
<evidence type="ECO:0000256" key="5">
    <source>
        <dbReference type="ARBA" id="ARBA00023016"/>
    </source>
</evidence>
<name>A0A285JY56_9ACTN</name>
<keyword evidence="6" id="KW-0143">Chaperone</keyword>
<dbReference type="FunFam" id="3.30.420.40:FF:000028">
    <property type="entry name" value="heat shock 70 kDa protein-like"/>
    <property type="match status" value="1"/>
</dbReference>
<evidence type="ECO:0000256" key="3">
    <source>
        <dbReference type="ARBA" id="ARBA00022741"/>
    </source>
</evidence>
<accession>A0A285JY56</accession>
<keyword evidence="5" id="KW-0346">Stress response</keyword>
<keyword evidence="3" id="KW-0547">Nucleotide-binding</keyword>
<gene>
    <name evidence="7" type="ORF">SAMN05421748_12810</name>
</gene>
<dbReference type="SUPFAM" id="SSF53067">
    <property type="entry name" value="Actin-like ATPase domain"/>
    <property type="match status" value="2"/>
</dbReference>
<dbReference type="InterPro" id="IPR013126">
    <property type="entry name" value="Hsp_70_fam"/>
</dbReference>
<evidence type="ECO:0000256" key="1">
    <source>
        <dbReference type="ARBA" id="ARBA00007381"/>
    </source>
</evidence>
<dbReference type="Gene3D" id="2.60.34.10">
    <property type="entry name" value="Substrate Binding Domain Of DNAk, Chain A, domain 1"/>
    <property type="match status" value="1"/>
</dbReference>
<evidence type="ECO:0000256" key="2">
    <source>
        <dbReference type="ARBA" id="ARBA00022553"/>
    </source>
</evidence>
<evidence type="ECO:0000313" key="8">
    <source>
        <dbReference type="Proteomes" id="UP000219612"/>
    </source>
</evidence>
<evidence type="ECO:0000313" key="7">
    <source>
        <dbReference type="EMBL" id="SNY65245.1"/>
    </source>
</evidence>
<comment type="similarity">
    <text evidence="1">Belongs to the heat shock protein 70 family.</text>
</comment>
<evidence type="ECO:0000256" key="6">
    <source>
        <dbReference type="ARBA" id="ARBA00023186"/>
    </source>
</evidence>
<dbReference type="GO" id="GO:0140662">
    <property type="term" value="F:ATP-dependent protein folding chaperone"/>
    <property type="evidence" value="ECO:0007669"/>
    <property type="project" value="InterPro"/>
</dbReference>
<protein>
    <submittedName>
        <fullName evidence="7">Molecular chaperone DnaK (HSP70)</fullName>
    </submittedName>
</protein>
<dbReference type="EMBL" id="OBDY01000028">
    <property type="protein sequence ID" value="SNY65245.1"/>
    <property type="molecule type" value="Genomic_DNA"/>
</dbReference>
<dbReference type="Gene3D" id="3.90.640.10">
    <property type="entry name" value="Actin, Chain A, domain 4"/>
    <property type="match status" value="1"/>
</dbReference>
<sequence>MTGSYGIDFGTTNCVLARTTPDGPETVPLEKRLPAEWAHHGFNRVLPSVMGYQDGEPAFGWPMKLRAEGRIEAVKRLLASDDPIEVDGRKLDPELVAELFFRQIRDRAGEPLDQAVVTIPSNSRGRARLRTKQAAAQAGIKVLALINEPTAAAMAHARRIGTDRRILVFDWGGGTLDVTVLEAVEGTFIEQASKGVQRLGGMDLDGAFLARLRRELPGAADWTPAEREQFRTRLELAKIQLSETTEAEVKLPDGRYAAVRRALLESAIRPLIERTRRPLETCLSESPGPIDHLVMVGGSSRIPAVRQFVAGLVGVEPDDTVDPMSAVAEGAAVAAGILRGEITDLDFFVGTEHALGLVAMARDSRELFFGEIIGRNTKYPASNTQPAWPTNDFQESVLLDVVEGDPARPLDDEDNVVLASWEIALPERRRRDDARLDITYTYDLDGILRVRVEDHKTGSVLMDGQLEYGSAR</sequence>
<keyword evidence="8" id="KW-1185">Reference proteome</keyword>
<keyword evidence="2" id="KW-0597">Phosphoprotein</keyword>
<dbReference type="InterPro" id="IPR029047">
    <property type="entry name" value="HSP70_peptide-bd_sf"/>
</dbReference>
<dbReference type="AlphaFoldDB" id="A0A285JY56"/>
<dbReference type="InterPro" id="IPR018181">
    <property type="entry name" value="Heat_shock_70_CS"/>
</dbReference>
<reference evidence="8" key="1">
    <citation type="submission" date="2017-09" db="EMBL/GenBank/DDBJ databases">
        <authorList>
            <person name="Varghese N."/>
            <person name="Submissions S."/>
        </authorList>
    </citation>
    <scope>NUCLEOTIDE SEQUENCE [LARGE SCALE GENOMIC DNA]</scope>
    <source>
        <strain evidence="8">CGMCC 4.6857</strain>
    </source>
</reference>
<dbReference type="PANTHER" id="PTHR19375">
    <property type="entry name" value="HEAT SHOCK PROTEIN 70KDA"/>
    <property type="match status" value="1"/>
</dbReference>
<evidence type="ECO:0000256" key="4">
    <source>
        <dbReference type="ARBA" id="ARBA00022840"/>
    </source>
</evidence>